<feature type="region of interest" description="Disordered" evidence="1">
    <location>
        <begin position="505"/>
        <end position="542"/>
    </location>
</feature>
<dbReference type="OrthoDB" id="2472181at2"/>
<evidence type="ECO:0000256" key="1">
    <source>
        <dbReference type="SAM" id="MobiDB-lite"/>
    </source>
</evidence>
<dbReference type="Gene3D" id="3.30.300.30">
    <property type="match status" value="1"/>
</dbReference>
<dbReference type="SUPFAM" id="SSF56801">
    <property type="entry name" value="Acetyl-CoA synthetase-like"/>
    <property type="match status" value="1"/>
</dbReference>
<dbReference type="Gene3D" id="3.40.50.12780">
    <property type="entry name" value="N-terminal domain of ligase-like"/>
    <property type="match status" value="1"/>
</dbReference>
<dbReference type="NCBIfam" id="TIGR01733">
    <property type="entry name" value="AA-adenyl-dom"/>
    <property type="match status" value="1"/>
</dbReference>
<protein>
    <recommendedName>
        <fullName evidence="2">AMP-dependent synthetase/ligase domain-containing protein</fullName>
    </recommendedName>
</protein>
<evidence type="ECO:0000313" key="3">
    <source>
        <dbReference type="EMBL" id="OEJ21343.1"/>
    </source>
</evidence>
<dbReference type="GO" id="GO:0005737">
    <property type="term" value="C:cytoplasm"/>
    <property type="evidence" value="ECO:0007669"/>
    <property type="project" value="TreeGrafter"/>
</dbReference>
<dbReference type="InterPro" id="IPR010071">
    <property type="entry name" value="AA_adenyl_dom"/>
</dbReference>
<reference evidence="3 4" key="1">
    <citation type="submission" date="2016-08" db="EMBL/GenBank/DDBJ databases">
        <title>Complete genome sequence of Streptomyces agglomeratus strain 6-3-2, a novel anti-MRSA actinomycete isolated from Wuli of Tebit, China.</title>
        <authorList>
            <person name="Chen X."/>
        </authorList>
    </citation>
    <scope>NUCLEOTIDE SEQUENCE [LARGE SCALE GENOMIC DNA]</scope>
    <source>
        <strain evidence="3 4">6-3-2</strain>
    </source>
</reference>
<dbReference type="PROSITE" id="PS00455">
    <property type="entry name" value="AMP_BINDING"/>
    <property type="match status" value="1"/>
</dbReference>
<dbReference type="GO" id="GO:0044550">
    <property type="term" value="P:secondary metabolite biosynthetic process"/>
    <property type="evidence" value="ECO:0007669"/>
    <property type="project" value="TreeGrafter"/>
</dbReference>
<dbReference type="InterPro" id="IPR042099">
    <property type="entry name" value="ANL_N_sf"/>
</dbReference>
<evidence type="ECO:0000259" key="2">
    <source>
        <dbReference type="Pfam" id="PF00501"/>
    </source>
</evidence>
<gene>
    <name evidence="3" type="ORF">AS594_37760</name>
</gene>
<dbReference type="InterPro" id="IPR020845">
    <property type="entry name" value="AMP-binding_CS"/>
</dbReference>
<name>A0A1E5NYE0_9ACTN</name>
<feature type="compositionally biased region" description="Basic residues" evidence="1">
    <location>
        <begin position="518"/>
        <end position="533"/>
    </location>
</feature>
<dbReference type="GO" id="GO:0043041">
    <property type="term" value="P:amino acid activation for nonribosomal peptide biosynthetic process"/>
    <property type="evidence" value="ECO:0007669"/>
    <property type="project" value="TreeGrafter"/>
</dbReference>
<sequence>MAESPLDASLVHHAVARHARAIPDAVALVHRDTRIDYATLHAAAGQYAAELAEHGVGPGGIVPLMLPRSPELVAVQLAVLRLGAAYTSLDVRWPTPRLRQVLGMLANPTVLVADRPVPLDHPHVVWAPRNDPYRAASEGTRQAPAGHPSPADPAAVIFTSGTTGRPKGVVLPHRAITRIFRDGVPIGFGRGNVMPQAAPPWWDMYAYELFGQLMTGGTSVLTDGDHLLPQMLRRMVAEQGATTLRLTTTLFHLFVDEDPDCFTGLRQVYAGGERMSPGHAAAFLARHPGITLVNGYGPAESCMHATSRAVRPEDCDRADGIPLGTPVPHTEVAVLDPDGRSCPPGQAGEIHVTGEGLALGYLDEPEATARAFISVELPETTVRAYRTGDFGYLDEAGTLHFLGRTDRQLKIRGHRVEAGEIETAAASVAGVRSVAVVPLRGTDSSVTGIALFYTCDEAGAHQAGGKPGEGHDTLHVHKHLAAVLPDYLVPAVTCALEDLPLTPNGKLDRAALESTASRQRRRRPARRPARRAPVRPIERSES</sequence>
<dbReference type="Proteomes" id="UP000095759">
    <property type="component" value="Unassembled WGS sequence"/>
</dbReference>
<dbReference type="AlphaFoldDB" id="A0A1E5NYE0"/>
<dbReference type="InterPro" id="IPR045851">
    <property type="entry name" value="AMP-bd_C_sf"/>
</dbReference>
<dbReference type="STRING" id="285458.BGM19_37845"/>
<dbReference type="PANTHER" id="PTHR45527:SF1">
    <property type="entry name" value="FATTY ACID SYNTHASE"/>
    <property type="match status" value="1"/>
</dbReference>
<keyword evidence="4" id="KW-1185">Reference proteome</keyword>
<dbReference type="PANTHER" id="PTHR45527">
    <property type="entry name" value="NONRIBOSOMAL PEPTIDE SYNTHETASE"/>
    <property type="match status" value="1"/>
</dbReference>
<organism evidence="3 4">
    <name type="scientific">Streptomyces agglomeratus</name>
    <dbReference type="NCBI Taxonomy" id="285458"/>
    <lineage>
        <taxon>Bacteria</taxon>
        <taxon>Bacillati</taxon>
        <taxon>Actinomycetota</taxon>
        <taxon>Actinomycetes</taxon>
        <taxon>Kitasatosporales</taxon>
        <taxon>Streptomycetaceae</taxon>
        <taxon>Streptomyces</taxon>
    </lineage>
</organism>
<dbReference type="EMBL" id="MEHJ01000002">
    <property type="protein sequence ID" value="OEJ21343.1"/>
    <property type="molecule type" value="Genomic_DNA"/>
</dbReference>
<dbReference type="Pfam" id="PF00501">
    <property type="entry name" value="AMP-binding"/>
    <property type="match status" value="1"/>
</dbReference>
<accession>A0A1E5NYE0</accession>
<dbReference type="GO" id="GO:0031177">
    <property type="term" value="F:phosphopantetheine binding"/>
    <property type="evidence" value="ECO:0007669"/>
    <property type="project" value="TreeGrafter"/>
</dbReference>
<dbReference type="RefSeq" id="WP_069931142.1">
    <property type="nucleotide sequence ID" value="NZ_MEHI01000005.1"/>
</dbReference>
<proteinExistence type="predicted"/>
<evidence type="ECO:0000313" key="4">
    <source>
        <dbReference type="Proteomes" id="UP000095759"/>
    </source>
</evidence>
<comment type="caution">
    <text evidence="3">The sequence shown here is derived from an EMBL/GenBank/DDBJ whole genome shotgun (WGS) entry which is preliminary data.</text>
</comment>
<dbReference type="InterPro" id="IPR000873">
    <property type="entry name" value="AMP-dep_synth/lig_dom"/>
</dbReference>
<feature type="domain" description="AMP-dependent synthetase/ligase" evidence="2">
    <location>
        <begin position="16"/>
        <end position="362"/>
    </location>
</feature>